<dbReference type="Proteomes" id="UP000596660">
    <property type="component" value="Unplaced"/>
</dbReference>
<evidence type="ECO:0000313" key="2">
    <source>
        <dbReference type="EnsemblPlants" id="AUR62017417-RA:cds"/>
    </source>
</evidence>
<dbReference type="GO" id="GO:0015074">
    <property type="term" value="P:DNA integration"/>
    <property type="evidence" value="ECO:0007669"/>
    <property type="project" value="InterPro"/>
</dbReference>
<reference evidence="2" key="2">
    <citation type="submission" date="2021-03" db="UniProtKB">
        <authorList>
            <consortium name="EnsemblPlants"/>
        </authorList>
    </citation>
    <scope>IDENTIFICATION</scope>
</reference>
<evidence type="ECO:0000259" key="1">
    <source>
        <dbReference type="PROSITE" id="PS50994"/>
    </source>
</evidence>
<dbReference type="PROSITE" id="PS50994">
    <property type="entry name" value="INTEGRASE"/>
    <property type="match status" value="1"/>
</dbReference>
<feature type="domain" description="Integrase catalytic" evidence="1">
    <location>
        <begin position="213"/>
        <end position="322"/>
    </location>
</feature>
<dbReference type="GO" id="GO:0004523">
    <property type="term" value="F:RNA-DNA hybrid ribonuclease activity"/>
    <property type="evidence" value="ECO:0007669"/>
    <property type="project" value="InterPro"/>
</dbReference>
<dbReference type="InterPro" id="IPR002156">
    <property type="entry name" value="RNaseH_domain"/>
</dbReference>
<organism evidence="2 3">
    <name type="scientific">Chenopodium quinoa</name>
    <name type="common">Quinoa</name>
    <dbReference type="NCBI Taxonomy" id="63459"/>
    <lineage>
        <taxon>Eukaryota</taxon>
        <taxon>Viridiplantae</taxon>
        <taxon>Streptophyta</taxon>
        <taxon>Embryophyta</taxon>
        <taxon>Tracheophyta</taxon>
        <taxon>Spermatophyta</taxon>
        <taxon>Magnoliopsida</taxon>
        <taxon>eudicotyledons</taxon>
        <taxon>Gunneridae</taxon>
        <taxon>Pentapetalae</taxon>
        <taxon>Caryophyllales</taxon>
        <taxon>Chenopodiaceae</taxon>
        <taxon>Chenopodioideae</taxon>
        <taxon>Atripliceae</taxon>
        <taxon>Chenopodium</taxon>
    </lineage>
</organism>
<accession>A0A803LR38</accession>
<dbReference type="EnsemblPlants" id="AUR62017417-RA">
    <property type="protein sequence ID" value="AUR62017417-RA:cds"/>
    <property type="gene ID" value="AUR62017417"/>
</dbReference>
<dbReference type="GO" id="GO:0003676">
    <property type="term" value="F:nucleic acid binding"/>
    <property type="evidence" value="ECO:0007669"/>
    <property type="project" value="InterPro"/>
</dbReference>
<dbReference type="AlphaFoldDB" id="A0A803LR38"/>
<proteinExistence type="predicted"/>
<dbReference type="Gramene" id="AUR62017417-RA">
    <property type="protein sequence ID" value="AUR62017417-RA:cds"/>
    <property type="gene ID" value="AUR62017417"/>
</dbReference>
<keyword evidence="3" id="KW-1185">Reference proteome</keyword>
<dbReference type="Pfam" id="PF13456">
    <property type="entry name" value="RVT_3"/>
    <property type="match status" value="1"/>
</dbReference>
<dbReference type="PANTHER" id="PTHR48475:SF1">
    <property type="entry name" value="RNASE H TYPE-1 DOMAIN-CONTAINING PROTEIN"/>
    <property type="match status" value="1"/>
</dbReference>
<evidence type="ECO:0000313" key="3">
    <source>
        <dbReference type="Proteomes" id="UP000596660"/>
    </source>
</evidence>
<dbReference type="Gene3D" id="3.30.420.10">
    <property type="entry name" value="Ribonuclease H-like superfamily/Ribonuclease H"/>
    <property type="match status" value="2"/>
</dbReference>
<protein>
    <recommendedName>
        <fullName evidence="1">Integrase catalytic domain-containing protein</fullName>
    </recommendedName>
</protein>
<dbReference type="InterPro" id="IPR036397">
    <property type="entry name" value="RNaseH_sf"/>
</dbReference>
<dbReference type="PANTHER" id="PTHR48475">
    <property type="entry name" value="RIBONUCLEASE H"/>
    <property type="match status" value="1"/>
</dbReference>
<dbReference type="InterPro" id="IPR001584">
    <property type="entry name" value="Integrase_cat-core"/>
</dbReference>
<dbReference type="SUPFAM" id="SSF53098">
    <property type="entry name" value="Ribonuclease H-like"/>
    <property type="match status" value="2"/>
</dbReference>
<dbReference type="InterPro" id="IPR012337">
    <property type="entry name" value="RNaseH-like_sf"/>
</dbReference>
<reference evidence="2" key="1">
    <citation type="journal article" date="2017" name="Nature">
        <title>The genome of Chenopodium quinoa.</title>
        <authorList>
            <person name="Jarvis D.E."/>
            <person name="Ho Y.S."/>
            <person name="Lightfoot D.J."/>
            <person name="Schmoeckel S.M."/>
            <person name="Li B."/>
            <person name="Borm T.J.A."/>
            <person name="Ohyanagi H."/>
            <person name="Mineta K."/>
            <person name="Michell C.T."/>
            <person name="Saber N."/>
            <person name="Kharbatia N.M."/>
            <person name="Rupper R.R."/>
            <person name="Sharp A.R."/>
            <person name="Dally N."/>
            <person name="Boughton B.A."/>
            <person name="Woo Y.H."/>
            <person name="Gao G."/>
            <person name="Schijlen E.G.W.M."/>
            <person name="Guo X."/>
            <person name="Momin A.A."/>
            <person name="Negrao S."/>
            <person name="Al-Babili S."/>
            <person name="Gehring C."/>
            <person name="Roessner U."/>
            <person name="Jung C."/>
            <person name="Murphy K."/>
            <person name="Arold S.T."/>
            <person name="Gojobori T."/>
            <person name="van der Linden C.G."/>
            <person name="van Loo E.N."/>
            <person name="Jellen E.N."/>
            <person name="Maughan P.J."/>
            <person name="Tester M."/>
        </authorList>
    </citation>
    <scope>NUCLEOTIDE SEQUENCE [LARGE SCALE GENOMIC DNA]</scope>
    <source>
        <strain evidence="2">cv. PI 614886</strain>
    </source>
</reference>
<dbReference type="OMA" id="WHANTIG"/>
<name>A0A803LR38_CHEQI</name>
<sequence>MADYQALIMAVKMGIQDLDVCGDSQLVISQLLGEYEVKKEDLIPYHKHASRLLEKFYIVKLSHVPRSSNKMVDALAGFAATLALGAEETMYVPVCNRWVVAPKEYEVEYDEVEEVDMIIVYQIDKEDWRQPIIDYLDHQKLPNDPRHRTKFRRRASCFILFNGTLYRRSFNELWSRCIEDEEVAKTIEEFHSGICGAHQSGPKLHDRIKRAGYGIPQRIVTNNGKPFVNNLMDSLCQKFKFTQHKLSMYNAPANGLAEAFNKTLCSLLSKVVVKSKCDWHEKIGEALLAYMTTYKNATQPTPYSLVYGVEVVLPLEVQIPSLRIAIQ</sequence>